<comment type="caution">
    <text evidence="1">The sequence shown here is derived from an EMBL/GenBank/DDBJ whole genome shotgun (WGS) entry which is preliminary data.</text>
</comment>
<dbReference type="Proteomes" id="UP000322077">
    <property type="component" value="Unassembled WGS sequence"/>
</dbReference>
<evidence type="ECO:0000313" key="2">
    <source>
        <dbReference type="Proteomes" id="UP000322077"/>
    </source>
</evidence>
<name>A0A5D9CCG5_9SPHN</name>
<sequence>MKLGLPIILTIASLAATADARSLKPEQEALIKPDGKAVSCIPISQIRSSRVRDDSTIDFYMNNRKVYRNKLPSRCPSLGFQERFSYATSISQLCSTDIITVLFSNPNFMPGASCGLGQFQPVTGAPK</sequence>
<protein>
    <submittedName>
        <fullName evidence="1">Uncharacterized protein</fullName>
    </submittedName>
</protein>
<proteinExistence type="predicted"/>
<reference evidence="1 2" key="1">
    <citation type="submission" date="2019-08" db="EMBL/GenBank/DDBJ databases">
        <authorList>
            <person name="Wang G."/>
            <person name="Xu Z."/>
        </authorList>
    </citation>
    <scope>NUCLEOTIDE SEQUENCE [LARGE SCALE GENOMIC DNA]</scope>
    <source>
        <strain evidence="1 2">ZX</strain>
    </source>
</reference>
<keyword evidence="2" id="KW-1185">Reference proteome</keyword>
<dbReference type="AlphaFoldDB" id="A0A5D9CCG5"/>
<accession>A0A5D9CCG5</accession>
<gene>
    <name evidence="1" type="ORF">FYJ91_02070</name>
</gene>
<evidence type="ECO:0000313" key="1">
    <source>
        <dbReference type="EMBL" id="TZG28953.1"/>
    </source>
</evidence>
<dbReference type="RefSeq" id="WP_149520615.1">
    <property type="nucleotide sequence ID" value="NZ_VTOU01000001.1"/>
</dbReference>
<dbReference type="EMBL" id="VTOU01000001">
    <property type="protein sequence ID" value="TZG28953.1"/>
    <property type="molecule type" value="Genomic_DNA"/>
</dbReference>
<organism evidence="1 2">
    <name type="scientific">Sphingomonas montanisoli</name>
    <dbReference type="NCBI Taxonomy" id="2606412"/>
    <lineage>
        <taxon>Bacteria</taxon>
        <taxon>Pseudomonadati</taxon>
        <taxon>Pseudomonadota</taxon>
        <taxon>Alphaproteobacteria</taxon>
        <taxon>Sphingomonadales</taxon>
        <taxon>Sphingomonadaceae</taxon>
        <taxon>Sphingomonas</taxon>
    </lineage>
</organism>